<proteinExistence type="predicted"/>
<keyword evidence="3" id="KW-1185">Reference proteome</keyword>
<reference evidence="2 3" key="1">
    <citation type="submission" date="2017-05" db="EMBL/GenBank/DDBJ databases">
        <title>The Genome Sequence of Tsuchiyaea wingfieldii DSM 27421.</title>
        <authorList>
            <person name="Cuomo C."/>
            <person name="Passer A."/>
            <person name="Billmyre B."/>
            <person name="Heitman J."/>
        </authorList>
    </citation>
    <scope>NUCLEOTIDE SEQUENCE [LARGE SCALE GENOMIC DNA]</scope>
    <source>
        <strain evidence="2 3">DSM 27421</strain>
    </source>
</reference>
<evidence type="ECO:0000313" key="2">
    <source>
        <dbReference type="EMBL" id="TYJ55437.1"/>
    </source>
</evidence>
<organism evidence="2 3">
    <name type="scientific">Cryptococcus floricola</name>
    <dbReference type="NCBI Taxonomy" id="2591691"/>
    <lineage>
        <taxon>Eukaryota</taxon>
        <taxon>Fungi</taxon>
        <taxon>Dikarya</taxon>
        <taxon>Basidiomycota</taxon>
        <taxon>Agaricomycotina</taxon>
        <taxon>Tremellomycetes</taxon>
        <taxon>Tremellales</taxon>
        <taxon>Cryptococcaceae</taxon>
        <taxon>Cryptococcus</taxon>
    </lineage>
</organism>
<sequence length="177" mass="19514">MGDDKTKIKVHTGWKHEVTNPSGDTNLIATTVELVSSDEVHFHVPRYLLMANSPVLKDMLSLPTGESQKVELSDPFFETFSPIAFYLSLIIGEDGKTTLEARFKGAIVKTCYAAIQLAIKWESVLVLKSIEATLLAFNIPSNLKGHPEVRALDIFLLGYKGDMTNVTATVIQTYNVA</sequence>
<gene>
    <name evidence="2" type="ORF">B9479_003823</name>
</gene>
<evidence type="ECO:0000259" key="1">
    <source>
        <dbReference type="Pfam" id="PF00651"/>
    </source>
</evidence>
<feature type="domain" description="BTB" evidence="1">
    <location>
        <begin position="30"/>
        <end position="82"/>
    </location>
</feature>
<accession>A0A5D3AVJ0</accession>
<name>A0A5D3AVJ0_9TREE</name>
<dbReference type="InterPro" id="IPR000210">
    <property type="entry name" value="BTB/POZ_dom"/>
</dbReference>
<protein>
    <recommendedName>
        <fullName evidence="1">BTB domain-containing protein</fullName>
    </recommendedName>
</protein>
<evidence type="ECO:0000313" key="3">
    <source>
        <dbReference type="Proteomes" id="UP000322245"/>
    </source>
</evidence>
<dbReference type="Pfam" id="PF00651">
    <property type="entry name" value="BTB"/>
    <property type="match status" value="1"/>
</dbReference>
<dbReference type="EMBL" id="NIDF01000039">
    <property type="protein sequence ID" value="TYJ55437.1"/>
    <property type="molecule type" value="Genomic_DNA"/>
</dbReference>
<dbReference type="AlphaFoldDB" id="A0A5D3AVJ0"/>
<comment type="caution">
    <text evidence="2">The sequence shown here is derived from an EMBL/GenBank/DDBJ whole genome shotgun (WGS) entry which is preliminary data.</text>
</comment>
<dbReference type="Proteomes" id="UP000322245">
    <property type="component" value="Unassembled WGS sequence"/>
</dbReference>